<evidence type="ECO:0000313" key="1">
    <source>
        <dbReference type="EMBL" id="CAH6722680.1"/>
    </source>
</evidence>
<keyword evidence="2" id="KW-1185">Reference proteome</keyword>
<protein>
    <submittedName>
        <fullName evidence="1">Mediator of RNA polymerase II transcription subunit 10</fullName>
    </submittedName>
</protein>
<dbReference type="EMBL" id="CALSDN010000010">
    <property type="protein sequence ID" value="CAH6722680.1"/>
    <property type="molecule type" value="Genomic_DNA"/>
</dbReference>
<evidence type="ECO:0000313" key="2">
    <source>
        <dbReference type="Proteomes" id="UP001152531"/>
    </source>
</evidence>
<organism evidence="1 2">
    <name type="scientific">[Candida] jaroonii</name>
    <dbReference type="NCBI Taxonomy" id="467808"/>
    <lineage>
        <taxon>Eukaryota</taxon>
        <taxon>Fungi</taxon>
        <taxon>Dikarya</taxon>
        <taxon>Ascomycota</taxon>
        <taxon>Saccharomycotina</taxon>
        <taxon>Pichiomycetes</taxon>
        <taxon>Debaryomycetaceae</taxon>
        <taxon>Yamadazyma</taxon>
    </lineage>
</organism>
<proteinExistence type="predicted"/>
<sequence>MTTTQLENTVENKPLIETTEQLQRLIDDLINVGAGIHDYVGTQQAYQALIHRFNNIILELSTLSSNNLPYPIPIDVINYIEDGRNPDIYTREFIEVNAKSNARLKGRMQNFGKLRDILGDKLVSEFPDLKETIEGIKTRTSN</sequence>
<accession>A0ACA9YCM6</accession>
<reference evidence="1" key="1">
    <citation type="submission" date="2022-06" db="EMBL/GenBank/DDBJ databases">
        <authorList>
            <person name="Legras J.-L."/>
            <person name="Devillers H."/>
            <person name="Grondin C."/>
        </authorList>
    </citation>
    <scope>NUCLEOTIDE SEQUENCE</scope>
    <source>
        <strain evidence="1">CLIB 1444</strain>
    </source>
</reference>
<comment type="caution">
    <text evidence="1">The sequence shown here is derived from an EMBL/GenBank/DDBJ whole genome shotgun (WGS) entry which is preliminary data.</text>
</comment>
<dbReference type="Proteomes" id="UP001152531">
    <property type="component" value="Unassembled WGS sequence"/>
</dbReference>
<gene>
    <name evidence="1" type="ORF">CLIB1444_10S03950</name>
</gene>
<name>A0ACA9YCM6_9ASCO</name>